<keyword evidence="3" id="KW-1185">Reference proteome</keyword>
<dbReference type="RefSeq" id="WP_158215702.1">
    <property type="nucleotide sequence ID" value="NZ_MWXA01000014.1"/>
</dbReference>
<evidence type="ECO:0000259" key="1">
    <source>
        <dbReference type="Pfam" id="PF05713"/>
    </source>
</evidence>
<reference evidence="2 3" key="1">
    <citation type="journal article" date="2017" name="BMC Genomics">
        <title>Comparative genomic and phylogenomic analyses of the Bifidobacteriaceae family.</title>
        <authorList>
            <person name="Lugli G.A."/>
            <person name="Milani C."/>
            <person name="Turroni F."/>
            <person name="Duranti S."/>
            <person name="Mancabelli L."/>
            <person name="Mangifesta M."/>
            <person name="Ferrario C."/>
            <person name="Modesto M."/>
            <person name="Mattarelli P."/>
            <person name="Jiri K."/>
            <person name="van Sinderen D."/>
            <person name="Ventura M."/>
        </authorList>
    </citation>
    <scope>NUCLEOTIDE SEQUENCE [LARGE SCALE GENOMIC DNA]</scope>
    <source>
        <strain evidence="2 3">LMG 28769</strain>
    </source>
</reference>
<dbReference type="Pfam" id="PF05713">
    <property type="entry name" value="MobC"/>
    <property type="match status" value="1"/>
</dbReference>
<protein>
    <submittedName>
        <fullName evidence="2">Conjugation transfer protein TrbI</fullName>
    </submittedName>
</protein>
<dbReference type="OrthoDB" id="3233015at2"/>
<dbReference type="InterPro" id="IPR008687">
    <property type="entry name" value="MobC"/>
</dbReference>
<comment type="caution">
    <text evidence="2">The sequence shown here is derived from an EMBL/GenBank/DDBJ whole genome shotgun (WGS) entry which is preliminary data.</text>
</comment>
<dbReference type="GeneID" id="98296626"/>
<dbReference type="Proteomes" id="UP000216451">
    <property type="component" value="Unassembled WGS sequence"/>
</dbReference>
<sequence length="121" mass="14074">MSNDHHRNRSVEKKIRFTPEEWQQASAILDQVREYRPMSLNEFVCQSVLGKPITVIAVPLDYMKMEVQVNKIGVNVNQIAHRVNAQDYATLEEVEQVKAELAEVHRLVGEAWKTFREQQGR</sequence>
<dbReference type="AlphaFoldDB" id="A0A261G1H7"/>
<organism evidence="2 3">
    <name type="scientific">Bifidobacterium aquikefiri</name>
    <dbReference type="NCBI Taxonomy" id="1653207"/>
    <lineage>
        <taxon>Bacteria</taxon>
        <taxon>Bacillati</taxon>
        <taxon>Actinomycetota</taxon>
        <taxon>Actinomycetes</taxon>
        <taxon>Bifidobacteriales</taxon>
        <taxon>Bifidobacteriaceae</taxon>
        <taxon>Bifidobacterium</taxon>
    </lineage>
</organism>
<gene>
    <name evidence="2" type="ORF">BAQU_1988</name>
</gene>
<accession>A0A261G1H7</accession>
<evidence type="ECO:0000313" key="2">
    <source>
        <dbReference type="EMBL" id="OZG64846.1"/>
    </source>
</evidence>
<proteinExistence type="predicted"/>
<evidence type="ECO:0000313" key="3">
    <source>
        <dbReference type="Proteomes" id="UP000216451"/>
    </source>
</evidence>
<feature type="domain" description="Bacterial mobilisation" evidence="1">
    <location>
        <begin position="68"/>
        <end position="107"/>
    </location>
</feature>
<dbReference type="EMBL" id="MWXA01000014">
    <property type="protein sequence ID" value="OZG64846.1"/>
    <property type="molecule type" value="Genomic_DNA"/>
</dbReference>
<name>A0A261G1H7_9BIFI</name>